<protein>
    <recommendedName>
        <fullName evidence="4">Glycosyl hydrolase family 32 N-terminal domain-containing protein</fullName>
    </recommendedName>
</protein>
<dbReference type="AlphaFoldDB" id="A0AAD3CNA5"/>
<dbReference type="InterPro" id="IPR023296">
    <property type="entry name" value="Glyco_hydro_beta-prop_sf"/>
</dbReference>
<accession>A0AAD3CNA5</accession>
<keyword evidence="3" id="KW-1185">Reference proteome</keyword>
<name>A0AAD3CNA5_9STRA</name>
<dbReference type="SUPFAM" id="SSF75005">
    <property type="entry name" value="Arabinanase/levansucrase/invertase"/>
    <property type="match status" value="3"/>
</dbReference>
<organism evidence="2 3">
    <name type="scientific">Chaetoceros tenuissimus</name>
    <dbReference type="NCBI Taxonomy" id="426638"/>
    <lineage>
        <taxon>Eukaryota</taxon>
        <taxon>Sar</taxon>
        <taxon>Stramenopiles</taxon>
        <taxon>Ochrophyta</taxon>
        <taxon>Bacillariophyta</taxon>
        <taxon>Coscinodiscophyceae</taxon>
        <taxon>Chaetocerotophycidae</taxon>
        <taxon>Chaetocerotales</taxon>
        <taxon>Chaetocerotaceae</taxon>
        <taxon>Chaetoceros</taxon>
    </lineage>
</organism>
<evidence type="ECO:0000313" key="2">
    <source>
        <dbReference type="EMBL" id="GFH49106.1"/>
    </source>
</evidence>
<sequence length="450" mass="50146">MKYCFLISSLLATTDAWTSTNSFKGYAKSASSLKSSSGDFNVVFRPSDNPDAFDNHKIGAARVHRYARDSDDSEAEYIMWYHGRGESFDGDNKLPPLSTGRIGRATSRNGLHWVREELGSLSEDMEGVSLGLNKESWWGFDTAHVGLGQVMLPMSTPAVMTEGGVYLMYYMGGSFEETKLTQYLEQELDGFEDATIQGMNMKIGVALSQDGKTFGRVEGDDPSGAIMAPYDEKDPNMKFMKALRDDDGSRLNLEEELYCAWPEVTVNDIPEDDRSEGMAQKNFYMFYSTMLKATKEKAIGVAVSEDGFRWFKRGVALRPDADMMDDGGCARCTVVRKAHYNDNGVWESSDDWYMLYEGVSSNDGKHRVMAAESNDLRIWTKLGVVLDVGDEGSWDHDGVGAPHLLRLDDGSTRMYYTGQCVDGNTAIGVAKCEEDLTEWVREQATLSFSE</sequence>
<evidence type="ECO:0008006" key="4">
    <source>
        <dbReference type="Google" id="ProtNLM"/>
    </source>
</evidence>
<dbReference type="Gene3D" id="2.115.10.20">
    <property type="entry name" value="Glycosyl hydrolase domain, family 43"/>
    <property type="match status" value="2"/>
</dbReference>
<evidence type="ECO:0000256" key="1">
    <source>
        <dbReference type="SAM" id="SignalP"/>
    </source>
</evidence>
<dbReference type="Proteomes" id="UP001054902">
    <property type="component" value="Unassembled WGS sequence"/>
</dbReference>
<reference evidence="2 3" key="1">
    <citation type="journal article" date="2021" name="Sci. Rep.">
        <title>The genome of the diatom Chaetoceros tenuissimus carries an ancient integrated fragment of an extant virus.</title>
        <authorList>
            <person name="Hongo Y."/>
            <person name="Kimura K."/>
            <person name="Takaki Y."/>
            <person name="Yoshida Y."/>
            <person name="Baba S."/>
            <person name="Kobayashi G."/>
            <person name="Nagasaki K."/>
            <person name="Hano T."/>
            <person name="Tomaru Y."/>
        </authorList>
    </citation>
    <scope>NUCLEOTIDE SEQUENCE [LARGE SCALE GENOMIC DNA]</scope>
    <source>
        <strain evidence="2 3">NIES-3715</strain>
    </source>
</reference>
<proteinExistence type="predicted"/>
<feature type="signal peptide" evidence="1">
    <location>
        <begin position="1"/>
        <end position="16"/>
    </location>
</feature>
<keyword evidence="1" id="KW-0732">Signal</keyword>
<dbReference type="EMBL" id="BLLK01000032">
    <property type="protein sequence ID" value="GFH49106.1"/>
    <property type="molecule type" value="Genomic_DNA"/>
</dbReference>
<comment type="caution">
    <text evidence="2">The sequence shown here is derived from an EMBL/GenBank/DDBJ whole genome shotgun (WGS) entry which is preliminary data.</text>
</comment>
<dbReference type="PANTHER" id="PTHR35279">
    <property type="match status" value="1"/>
</dbReference>
<gene>
    <name evidence="2" type="ORF">CTEN210_05582</name>
</gene>
<dbReference type="PANTHER" id="PTHR35279:SF1">
    <property type="entry name" value="ARABINANASE_LEVANSUCRASE_INVERTASE"/>
    <property type="match status" value="1"/>
</dbReference>
<evidence type="ECO:0000313" key="3">
    <source>
        <dbReference type="Proteomes" id="UP001054902"/>
    </source>
</evidence>
<feature type="chain" id="PRO_5042216809" description="Glycosyl hydrolase family 32 N-terminal domain-containing protein" evidence="1">
    <location>
        <begin position="17"/>
        <end position="450"/>
    </location>
</feature>